<evidence type="ECO:0000313" key="3">
    <source>
        <dbReference type="Proteomes" id="UP000193689"/>
    </source>
</evidence>
<dbReference type="Proteomes" id="UP000193689">
    <property type="component" value="Unassembled WGS sequence"/>
</dbReference>
<accession>A0A1Y2E7P2</accession>
<feature type="signal peptide" evidence="1">
    <location>
        <begin position="1"/>
        <end position="18"/>
    </location>
</feature>
<dbReference type="OrthoDB" id="3857075at2759"/>
<organism evidence="2 3">
    <name type="scientific">Pseudomassariella vexata</name>
    <dbReference type="NCBI Taxonomy" id="1141098"/>
    <lineage>
        <taxon>Eukaryota</taxon>
        <taxon>Fungi</taxon>
        <taxon>Dikarya</taxon>
        <taxon>Ascomycota</taxon>
        <taxon>Pezizomycotina</taxon>
        <taxon>Sordariomycetes</taxon>
        <taxon>Xylariomycetidae</taxon>
        <taxon>Amphisphaeriales</taxon>
        <taxon>Pseudomassariaceae</taxon>
        <taxon>Pseudomassariella</taxon>
    </lineage>
</organism>
<gene>
    <name evidence="2" type="ORF">BCR38DRAFT_483175</name>
</gene>
<comment type="caution">
    <text evidence="2">The sequence shown here is derived from an EMBL/GenBank/DDBJ whole genome shotgun (WGS) entry which is preliminary data.</text>
</comment>
<proteinExistence type="predicted"/>
<evidence type="ECO:0000256" key="1">
    <source>
        <dbReference type="SAM" id="SignalP"/>
    </source>
</evidence>
<dbReference type="EMBL" id="MCFJ01000004">
    <property type="protein sequence ID" value="ORY67559.1"/>
    <property type="molecule type" value="Genomic_DNA"/>
</dbReference>
<reference evidence="2 3" key="1">
    <citation type="submission" date="2016-07" db="EMBL/GenBank/DDBJ databases">
        <title>Pervasive Adenine N6-methylation of Active Genes in Fungi.</title>
        <authorList>
            <consortium name="DOE Joint Genome Institute"/>
            <person name="Mondo S.J."/>
            <person name="Dannebaum R.O."/>
            <person name="Kuo R.C."/>
            <person name="Labutti K."/>
            <person name="Haridas S."/>
            <person name="Kuo A."/>
            <person name="Salamov A."/>
            <person name="Ahrendt S.R."/>
            <person name="Lipzen A."/>
            <person name="Sullivan W."/>
            <person name="Andreopoulos W.B."/>
            <person name="Clum A."/>
            <person name="Lindquist E."/>
            <person name="Daum C."/>
            <person name="Ramamoorthy G.K."/>
            <person name="Gryganskyi A."/>
            <person name="Culley D."/>
            <person name="Magnuson J.K."/>
            <person name="James T.Y."/>
            <person name="O'Malley M.A."/>
            <person name="Stajich J.E."/>
            <person name="Spatafora J.W."/>
            <person name="Visel A."/>
            <person name="Grigoriev I.V."/>
        </authorList>
    </citation>
    <scope>NUCLEOTIDE SEQUENCE [LARGE SCALE GENOMIC DNA]</scope>
    <source>
        <strain evidence="2 3">CBS 129021</strain>
    </source>
</reference>
<keyword evidence="3" id="KW-1185">Reference proteome</keyword>
<sequence length="250" mass="27657">MRSVQIFVVTLLLPAILAFPASIIILDDVDAIKTSGFAPKNKTSPPNVSLASQGKDCAWAEAHIGKTYMDCAKTTGKDSDHIDYKISKTGFNYFFRFSDKFRSKEYRTKLVLSVLALTGTGQKQTDWVKGIYDNIKDQCGGNANLYSTSSVQKNSFETLAFTMSNGYGNPKKGENSLVLVYGVVFSFTLKWPWAEEDADMKCISTAVRKATCDGVAMVNGHTCRDKKETEWKNTLKQPEVLESHSLFGPA</sequence>
<feature type="chain" id="PRO_5011001490" evidence="1">
    <location>
        <begin position="19"/>
        <end position="250"/>
    </location>
</feature>
<keyword evidence="1" id="KW-0732">Signal</keyword>
<protein>
    <submittedName>
        <fullName evidence="2">Uncharacterized protein</fullName>
    </submittedName>
</protein>
<dbReference type="AlphaFoldDB" id="A0A1Y2E7P2"/>
<dbReference type="InParanoid" id="A0A1Y2E7P2"/>
<dbReference type="GeneID" id="63779802"/>
<name>A0A1Y2E7P2_9PEZI</name>
<dbReference type="RefSeq" id="XP_040718183.1">
    <property type="nucleotide sequence ID" value="XM_040863590.1"/>
</dbReference>
<evidence type="ECO:0000313" key="2">
    <source>
        <dbReference type="EMBL" id="ORY67559.1"/>
    </source>
</evidence>